<dbReference type="Pfam" id="PF19580">
    <property type="entry name" value="Exo_endo_phos_3"/>
    <property type="match status" value="1"/>
</dbReference>
<dbReference type="PANTHER" id="PTHR42834">
    <property type="entry name" value="ENDONUCLEASE/EXONUCLEASE/PHOSPHATASE FAMILY PROTEIN (AFU_ORTHOLOGUE AFUA_3G09210)"/>
    <property type="match status" value="1"/>
</dbReference>
<organism evidence="3 4">
    <name type="scientific">Gelatiniphilus marinus</name>
    <dbReference type="NCBI Taxonomy" id="1759464"/>
    <lineage>
        <taxon>Bacteria</taxon>
        <taxon>Pseudomonadati</taxon>
        <taxon>Bacteroidota</taxon>
        <taxon>Flavobacteriia</taxon>
        <taxon>Flavobacteriales</taxon>
        <taxon>Flavobacteriaceae</taxon>
        <taxon>Gelatiniphilus</taxon>
    </lineage>
</organism>
<feature type="signal peptide" evidence="1">
    <location>
        <begin position="1"/>
        <end position="21"/>
    </location>
</feature>
<proteinExistence type="predicted"/>
<dbReference type="Proteomes" id="UP001597441">
    <property type="component" value="Unassembled WGS sequence"/>
</dbReference>
<protein>
    <submittedName>
        <fullName evidence="3">Endonuclease/exonuclease/phosphatase family protein</fullName>
    </submittedName>
</protein>
<dbReference type="InterPro" id="IPR036691">
    <property type="entry name" value="Endo/exonu/phosph_ase_sf"/>
</dbReference>
<dbReference type="GO" id="GO:0004519">
    <property type="term" value="F:endonuclease activity"/>
    <property type="evidence" value="ECO:0007669"/>
    <property type="project" value="UniProtKB-KW"/>
</dbReference>
<feature type="domain" description="Endonuclease/exonuclease/phosphatase" evidence="2">
    <location>
        <begin position="31"/>
        <end position="347"/>
    </location>
</feature>
<keyword evidence="3" id="KW-0378">Hydrolase</keyword>
<dbReference type="RefSeq" id="WP_388019516.1">
    <property type="nucleotide sequence ID" value="NZ_JBHUDT010000005.1"/>
</dbReference>
<dbReference type="InterPro" id="IPR005135">
    <property type="entry name" value="Endo/exonuclease/phosphatase"/>
</dbReference>
<dbReference type="PANTHER" id="PTHR42834:SF1">
    <property type="entry name" value="ENDONUCLEASE_EXONUCLEASE_PHOSPHATASE FAMILY PROTEIN (AFU_ORTHOLOGUE AFUA_3G09210)"/>
    <property type="match status" value="1"/>
</dbReference>
<evidence type="ECO:0000256" key="1">
    <source>
        <dbReference type="SAM" id="SignalP"/>
    </source>
</evidence>
<evidence type="ECO:0000259" key="2">
    <source>
        <dbReference type="Pfam" id="PF19580"/>
    </source>
</evidence>
<feature type="chain" id="PRO_5047384189" evidence="1">
    <location>
        <begin position="22"/>
        <end position="362"/>
    </location>
</feature>
<dbReference type="Gene3D" id="3.60.10.10">
    <property type="entry name" value="Endonuclease/exonuclease/phosphatase"/>
    <property type="match status" value="1"/>
</dbReference>
<keyword evidence="3" id="KW-0540">Nuclease</keyword>
<reference evidence="4" key="1">
    <citation type="journal article" date="2019" name="Int. J. Syst. Evol. Microbiol.">
        <title>The Global Catalogue of Microorganisms (GCM) 10K type strain sequencing project: providing services to taxonomists for standard genome sequencing and annotation.</title>
        <authorList>
            <consortium name="The Broad Institute Genomics Platform"/>
            <consortium name="The Broad Institute Genome Sequencing Center for Infectious Disease"/>
            <person name="Wu L."/>
            <person name="Ma J."/>
        </authorList>
    </citation>
    <scope>NUCLEOTIDE SEQUENCE [LARGE SCALE GENOMIC DNA]</scope>
    <source>
        <strain evidence="4">KCTC 42903</strain>
    </source>
</reference>
<gene>
    <name evidence="3" type="ORF">ACFSQS_12745</name>
</gene>
<keyword evidence="3" id="KW-0255">Endonuclease</keyword>
<evidence type="ECO:0000313" key="3">
    <source>
        <dbReference type="EMBL" id="MFD2535976.1"/>
    </source>
</evidence>
<sequence length="362" mass="41093">MRHLKLACIALIFFSIFNVKAQEKKAYKVHTIAFYNLENLFDTINDPTKFDEASPMMELKANRSKVYKKKIKNMARVIADVGLDVTHNAPAVIGVSEVENRTVLEDLVNDSLLLAKDYGIVHYNSPDARGIDVALLYQKKVFTPISTSSHELKIYDDSSRKRVYTRDQLLVSGNLEGEQMHFIVNHWPSRRGGEARSRPKRVAAAKLSKRLIDSVQAIDPYAKIFVMGDFNDNPNNASVKDVLKAKKDRKKVGLKGIYNPFEGFYKKGLGSNAYRDAWSLFDQILITKPLLEKDFSSFRFYKAGVFNKNYLISKRGQYKGYPNRSFSNGAFTDGFSDHFPVFVYVIKEVSTELPSASQKGIN</sequence>
<keyword evidence="1" id="KW-0732">Signal</keyword>
<comment type="caution">
    <text evidence="3">The sequence shown here is derived from an EMBL/GenBank/DDBJ whole genome shotgun (WGS) entry which is preliminary data.</text>
</comment>
<accession>A0ABW5JUQ4</accession>
<name>A0ABW5JUQ4_9FLAO</name>
<dbReference type="SUPFAM" id="SSF56219">
    <property type="entry name" value="DNase I-like"/>
    <property type="match status" value="1"/>
</dbReference>
<keyword evidence="4" id="KW-1185">Reference proteome</keyword>
<dbReference type="EMBL" id="JBHULK010000005">
    <property type="protein sequence ID" value="MFD2535976.1"/>
    <property type="molecule type" value="Genomic_DNA"/>
</dbReference>
<evidence type="ECO:0000313" key="4">
    <source>
        <dbReference type="Proteomes" id="UP001597441"/>
    </source>
</evidence>